<dbReference type="EMBL" id="CAEZYH010000021">
    <property type="protein sequence ID" value="CAB4716199.1"/>
    <property type="molecule type" value="Genomic_DNA"/>
</dbReference>
<dbReference type="Pfam" id="PF09851">
    <property type="entry name" value="SHOCT"/>
    <property type="match status" value="2"/>
</dbReference>
<proteinExistence type="predicted"/>
<evidence type="ECO:0000313" key="4">
    <source>
        <dbReference type="EMBL" id="CAB4865601.1"/>
    </source>
</evidence>
<dbReference type="EMBL" id="CAFBLJ010000028">
    <property type="protein sequence ID" value="CAB4865601.1"/>
    <property type="molecule type" value="Genomic_DNA"/>
</dbReference>
<evidence type="ECO:0000313" key="3">
    <source>
        <dbReference type="EMBL" id="CAB4796720.1"/>
    </source>
</evidence>
<feature type="domain" description="SHOCT" evidence="1">
    <location>
        <begin position="211"/>
        <end position="232"/>
    </location>
</feature>
<sequence>MLSRIITADFKSTVLANLNEREELVSLADGYLPIMGERQASDQLRGFAWMTVALTNINFRSFTWQEEIYKAGLFSKAKRTISEIESSTVVPLSNIVSVSSVTNRVGQVYQDAFQKALGQKVKEVFTIKLKMTNGTSSVSSPFAQLKTLSSNLESALSGSSLARNTHNLSEALTRLSGLKAEGIITEEEFERAKSGFIGSSVEIAENSIGILRQLHSLLQSGVLSESEFNMKKWDILSKKI</sequence>
<organism evidence="2">
    <name type="scientific">freshwater metagenome</name>
    <dbReference type="NCBI Taxonomy" id="449393"/>
    <lineage>
        <taxon>unclassified sequences</taxon>
        <taxon>metagenomes</taxon>
        <taxon>ecological metagenomes</taxon>
    </lineage>
</organism>
<dbReference type="EMBL" id="CAFBMF010000035">
    <property type="protein sequence ID" value="CAB4896990.1"/>
    <property type="molecule type" value="Genomic_DNA"/>
</dbReference>
<evidence type="ECO:0000313" key="5">
    <source>
        <dbReference type="EMBL" id="CAB4896990.1"/>
    </source>
</evidence>
<dbReference type="InterPro" id="IPR018649">
    <property type="entry name" value="SHOCT"/>
</dbReference>
<dbReference type="AlphaFoldDB" id="A0A6J6QZD3"/>
<feature type="domain" description="SHOCT" evidence="1">
    <location>
        <begin position="170"/>
        <end position="193"/>
    </location>
</feature>
<name>A0A6J6QZD3_9ZZZZ</name>
<protein>
    <submittedName>
        <fullName evidence="2">Unannotated protein</fullName>
    </submittedName>
</protein>
<reference evidence="2" key="1">
    <citation type="submission" date="2020-05" db="EMBL/GenBank/DDBJ databases">
        <authorList>
            <person name="Chiriac C."/>
            <person name="Salcher M."/>
            <person name="Ghai R."/>
            <person name="Kavagutti S V."/>
        </authorList>
    </citation>
    <scope>NUCLEOTIDE SEQUENCE</scope>
</reference>
<accession>A0A6J6QZD3</accession>
<dbReference type="EMBL" id="CAFAAL010000021">
    <property type="protein sequence ID" value="CAB4796720.1"/>
    <property type="molecule type" value="Genomic_DNA"/>
</dbReference>
<gene>
    <name evidence="2" type="ORF">UFOPK2658_00707</name>
    <name evidence="3" type="ORF">UFOPK3004_00407</name>
    <name evidence="4" type="ORF">UFOPK3304_00709</name>
    <name evidence="5" type="ORF">UFOPK3494_00732</name>
</gene>
<evidence type="ECO:0000313" key="2">
    <source>
        <dbReference type="EMBL" id="CAB4716199.1"/>
    </source>
</evidence>
<evidence type="ECO:0000259" key="1">
    <source>
        <dbReference type="Pfam" id="PF09851"/>
    </source>
</evidence>